<comment type="caution">
    <text evidence="2">The sequence shown here is derived from an EMBL/GenBank/DDBJ whole genome shotgun (WGS) entry which is preliminary data.</text>
</comment>
<dbReference type="NCBIfam" id="TIGR02246">
    <property type="entry name" value="SgcJ/EcaC family oxidoreductase"/>
    <property type="match status" value="1"/>
</dbReference>
<dbReference type="InterPro" id="IPR032710">
    <property type="entry name" value="NTF2-like_dom_sf"/>
</dbReference>
<sequence>MMERECAMTTTTPAPVAGPAEQAAIAAVPARMVAAWAAHDADAFADLFAEDGTMILPGLYQKGREAIRAHMAAEYLGRYQGTTVTGQPIEIKPLAPGAVALLTQGGVIAKGATEVAAEDAIRASWILVRQGGAWRIAVYQNCPRDAH</sequence>
<dbReference type="Gene3D" id="3.10.450.50">
    <property type="match status" value="1"/>
</dbReference>
<keyword evidence="3" id="KW-1185">Reference proteome</keyword>
<dbReference type="EMBL" id="BONI01000094">
    <property type="protein sequence ID" value="GIG10598.1"/>
    <property type="molecule type" value="Genomic_DNA"/>
</dbReference>
<evidence type="ECO:0000313" key="3">
    <source>
        <dbReference type="Proteomes" id="UP000630887"/>
    </source>
</evidence>
<dbReference type="Pfam" id="PF14534">
    <property type="entry name" value="DUF4440"/>
    <property type="match status" value="1"/>
</dbReference>
<accession>A0A8J3KXP5</accession>
<proteinExistence type="predicted"/>
<feature type="domain" description="DUF4440" evidence="1">
    <location>
        <begin position="25"/>
        <end position="136"/>
    </location>
</feature>
<gene>
    <name evidence="2" type="ORF">Cco03nite_72980</name>
</gene>
<name>A0A8J3KXP5_9ACTN</name>
<dbReference type="AlphaFoldDB" id="A0A8J3KXP5"/>
<dbReference type="InterPro" id="IPR011944">
    <property type="entry name" value="Steroid_delta5-4_isomerase"/>
</dbReference>
<reference evidence="2 3" key="1">
    <citation type="submission" date="2021-01" db="EMBL/GenBank/DDBJ databases">
        <title>Whole genome shotgun sequence of Catellatospora coxensis NBRC 107359.</title>
        <authorList>
            <person name="Komaki H."/>
            <person name="Tamura T."/>
        </authorList>
    </citation>
    <scope>NUCLEOTIDE SEQUENCE [LARGE SCALE GENOMIC DNA]</scope>
    <source>
        <strain evidence="2 3">NBRC 107359</strain>
    </source>
</reference>
<dbReference type="SUPFAM" id="SSF54427">
    <property type="entry name" value="NTF2-like"/>
    <property type="match status" value="1"/>
</dbReference>
<dbReference type="Proteomes" id="UP000630887">
    <property type="component" value="Unassembled WGS sequence"/>
</dbReference>
<evidence type="ECO:0000259" key="1">
    <source>
        <dbReference type="Pfam" id="PF14534"/>
    </source>
</evidence>
<dbReference type="InterPro" id="IPR027843">
    <property type="entry name" value="DUF4440"/>
</dbReference>
<evidence type="ECO:0000313" key="2">
    <source>
        <dbReference type="EMBL" id="GIG10598.1"/>
    </source>
</evidence>
<protein>
    <recommendedName>
        <fullName evidence="1">DUF4440 domain-containing protein</fullName>
    </recommendedName>
</protein>
<organism evidence="2 3">
    <name type="scientific">Catellatospora coxensis</name>
    <dbReference type="NCBI Taxonomy" id="310354"/>
    <lineage>
        <taxon>Bacteria</taxon>
        <taxon>Bacillati</taxon>
        <taxon>Actinomycetota</taxon>
        <taxon>Actinomycetes</taxon>
        <taxon>Micromonosporales</taxon>
        <taxon>Micromonosporaceae</taxon>
        <taxon>Catellatospora</taxon>
    </lineage>
</organism>